<name>A0A1I2DGL3_9FIRM</name>
<organism evidence="2 3">
    <name type="scientific">Succiniclasticum ruminis DSM 9236</name>
    <dbReference type="NCBI Taxonomy" id="1123323"/>
    <lineage>
        <taxon>Bacteria</taxon>
        <taxon>Bacillati</taxon>
        <taxon>Bacillota</taxon>
        <taxon>Negativicutes</taxon>
        <taxon>Acidaminococcales</taxon>
        <taxon>Acidaminococcaceae</taxon>
        <taxon>Succiniclasticum</taxon>
    </lineage>
</organism>
<gene>
    <name evidence="2" type="ORF">SAMN05216245_1207</name>
</gene>
<accession>A0A1I2DGL3</accession>
<evidence type="ECO:0000313" key="3">
    <source>
        <dbReference type="Proteomes" id="UP000198896"/>
    </source>
</evidence>
<dbReference type="RefSeq" id="WP_093914133.1">
    <property type="nucleotide sequence ID" value="NZ_FONL01000020.1"/>
</dbReference>
<feature type="domain" description="CpXC" evidence="1">
    <location>
        <begin position="9"/>
        <end position="152"/>
    </location>
</feature>
<dbReference type="InterPro" id="IPR025682">
    <property type="entry name" value="CpXC_dom"/>
</dbReference>
<dbReference type="Pfam" id="PF14353">
    <property type="entry name" value="CpXC"/>
    <property type="match status" value="1"/>
</dbReference>
<evidence type="ECO:0000313" key="2">
    <source>
        <dbReference type="EMBL" id="SFE79353.1"/>
    </source>
</evidence>
<evidence type="ECO:0000259" key="1">
    <source>
        <dbReference type="Pfam" id="PF14353"/>
    </source>
</evidence>
<dbReference type="EMBL" id="FONL01000020">
    <property type="protein sequence ID" value="SFE79353.1"/>
    <property type="molecule type" value="Genomic_DNA"/>
</dbReference>
<dbReference type="Proteomes" id="UP000198896">
    <property type="component" value="Unassembled WGS sequence"/>
</dbReference>
<reference evidence="2 3" key="1">
    <citation type="submission" date="2016-10" db="EMBL/GenBank/DDBJ databases">
        <authorList>
            <person name="de Groot N.N."/>
        </authorList>
    </citation>
    <scope>NUCLEOTIDE SEQUENCE [LARGE SCALE GENOMIC DNA]</scope>
    <source>
        <strain evidence="2 3">DSM 9236</strain>
    </source>
</reference>
<keyword evidence="3" id="KW-1185">Reference proteome</keyword>
<protein>
    <submittedName>
        <fullName evidence="2">CpXC protein</fullName>
    </submittedName>
</protein>
<proteinExistence type="predicted"/>
<dbReference type="OrthoDB" id="9784124at2"/>
<sequence>MSDVAKQMILCPHCHRTAYFNIWNSINTKTHPETYGQVRNLSLFRFCCPYCGQTSTINYSFLYHQMENGLMIYYIPEDEEVNNTRKLLENVSAGTSQDDKSDSGSDTEADDRLLENALARYRYRIVRTHEEFLEKLAIFDSGLDDRIVELAKVIVGSEAERQLSESGFRIKNAFFIVNKETRERKLVFQDKNSGQTASVSFDQYVANVYNQIIDRYSDVLEGPRKKDSIIDRNWAIDILKSEKTTQGPLNPSSSL</sequence>
<dbReference type="AlphaFoldDB" id="A0A1I2DGL3"/>